<dbReference type="GO" id="GO:0009707">
    <property type="term" value="C:chloroplast outer membrane"/>
    <property type="evidence" value="ECO:0007669"/>
    <property type="project" value="UniProtKB-SubCell"/>
</dbReference>
<dbReference type="GO" id="GO:0045036">
    <property type="term" value="P:protein targeting to chloroplast"/>
    <property type="evidence" value="ECO:0007669"/>
    <property type="project" value="TreeGrafter"/>
</dbReference>
<comment type="cofactor">
    <cofactor evidence="1">
        <name>Mg(2+)</name>
        <dbReference type="ChEBI" id="CHEBI:18420"/>
    </cofactor>
</comment>
<keyword evidence="5" id="KW-0812">Transmembrane</keyword>
<dbReference type="SUPFAM" id="SSF52540">
    <property type="entry name" value="P-loop containing nucleoside triphosphate hydrolases"/>
    <property type="match status" value="1"/>
</dbReference>
<keyword evidence="14" id="KW-0472">Membrane</keyword>
<dbReference type="GO" id="GO:0005525">
    <property type="term" value="F:GTP binding"/>
    <property type="evidence" value="ECO:0007669"/>
    <property type="project" value="UniProtKB-KW"/>
</dbReference>
<dbReference type="PANTHER" id="PTHR10903">
    <property type="entry name" value="GTPASE, IMAP FAMILY MEMBER-RELATED"/>
    <property type="match status" value="1"/>
</dbReference>
<dbReference type="GO" id="GO:0046872">
    <property type="term" value="F:metal ion binding"/>
    <property type="evidence" value="ECO:0007669"/>
    <property type="project" value="UniProtKB-KW"/>
</dbReference>
<gene>
    <name evidence="18" type="ORF">Ddye_016935</name>
</gene>
<dbReference type="InterPro" id="IPR045058">
    <property type="entry name" value="GIMA/IAN/Toc"/>
</dbReference>
<comment type="caution">
    <text evidence="18">The sequence shown here is derived from an EMBL/GenBank/DDBJ whole genome shotgun (WGS) entry which is preliminary data.</text>
</comment>
<evidence type="ECO:0000256" key="14">
    <source>
        <dbReference type="ARBA" id="ARBA00023136"/>
    </source>
</evidence>
<keyword evidence="10" id="KW-0460">Magnesium</keyword>
<keyword evidence="2" id="KW-0813">Transport</keyword>
<evidence type="ECO:0000256" key="2">
    <source>
        <dbReference type="ARBA" id="ARBA00022448"/>
    </source>
</evidence>
<evidence type="ECO:0000256" key="10">
    <source>
        <dbReference type="ARBA" id="ARBA00022842"/>
    </source>
</evidence>
<comment type="similarity">
    <text evidence="16">Belongs to the TRAFAC class TrmE-Era-EngA-EngB-Septin-like GTPase superfamily. AIG1/Toc34/Toc159-like paraseptin GTPase family. TOC159 subfamily.</text>
</comment>
<evidence type="ECO:0000313" key="19">
    <source>
        <dbReference type="Proteomes" id="UP001280121"/>
    </source>
</evidence>
<dbReference type="AlphaFoldDB" id="A0AAD9U8A8"/>
<dbReference type="InterPro" id="IPR027417">
    <property type="entry name" value="P-loop_NTPase"/>
</dbReference>
<comment type="subcellular location">
    <subcellularLocation>
        <location evidence="15">Plastid</location>
        <location evidence="15">Chloroplast outer membrane</location>
        <topology evidence="15">Single-pass membrane protein</topology>
    </subcellularLocation>
</comment>
<keyword evidence="3" id="KW-0150">Chloroplast</keyword>
<keyword evidence="7" id="KW-0547">Nucleotide-binding</keyword>
<evidence type="ECO:0000256" key="6">
    <source>
        <dbReference type="ARBA" id="ARBA00022723"/>
    </source>
</evidence>
<dbReference type="Gene3D" id="3.40.50.300">
    <property type="entry name" value="P-loop containing nucleotide triphosphate hydrolases"/>
    <property type="match status" value="1"/>
</dbReference>
<accession>A0AAD9U8A8</accession>
<name>A0AAD9U8A8_9ROSI</name>
<sequence length="313" mass="34362">MVLGKTGVGKSATINSIFGDDKTSIHAFEPGTNSVKEIVGTVDGVKIRVIDTPGLKSSGMEQGANMKVLSSIKKFTKTCSPDIVLYVDRLDSQNRDLNDLPLLRSISNALGSSIWRSAIVTLTHAASAPPDGPSGSPLSYEVFVAQRSHVVQQSIGQAVGDMRLMNPSLMNPVSACRKNRDGQKVLPNGQAWRPQLLLLFYSIKILAEASSPSKPYESLDHRKLFGFRVRSPPLPYMLSWLLQSRTHPKLSTDQGGGNGDSDIDLADFFLILIRRKMRMNMISFHHSSLLGELRLLCLARIKGRHILRSMIIG</sequence>
<keyword evidence="4" id="KW-0934">Plastid</keyword>
<evidence type="ECO:0000256" key="13">
    <source>
        <dbReference type="ARBA" id="ARBA00023134"/>
    </source>
</evidence>
<evidence type="ECO:0000256" key="11">
    <source>
        <dbReference type="ARBA" id="ARBA00022927"/>
    </source>
</evidence>
<evidence type="ECO:0000256" key="4">
    <source>
        <dbReference type="ARBA" id="ARBA00022640"/>
    </source>
</evidence>
<evidence type="ECO:0000256" key="9">
    <source>
        <dbReference type="ARBA" id="ARBA00022805"/>
    </source>
</evidence>
<evidence type="ECO:0000256" key="5">
    <source>
        <dbReference type="ARBA" id="ARBA00022692"/>
    </source>
</evidence>
<evidence type="ECO:0000313" key="18">
    <source>
        <dbReference type="EMBL" id="KAK2649446.1"/>
    </source>
</evidence>
<dbReference type="InterPro" id="IPR006703">
    <property type="entry name" value="G_AIG1"/>
</dbReference>
<dbReference type="GO" id="GO:0015031">
    <property type="term" value="P:protein transport"/>
    <property type="evidence" value="ECO:0007669"/>
    <property type="project" value="UniProtKB-KW"/>
</dbReference>
<feature type="domain" description="AIG1-type G" evidence="17">
    <location>
        <begin position="1"/>
        <end position="225"/>
    </location>
</feature>
<evidence type="ECO:0000256" key="15">
    <source>
        <dbReference type="ARBA" id="ARBA00023766"/>
    </source>
</evidence>
<dbReference type="PROSITE" id="PS51720">
    <property type="entry name" value="G_AIG1"/>
    <property type="match status" value="1"/>
</dbReference>
<evidence type="ECO:0000256" key="7">
    <source>
        <dbReference type="ARBA" id="ARBA00022741"/>
    </source>
</evidence>
<evidence type="ECO:0000256" key="16">
    <source>
        <dbReference type="ARBA" id="ARBA00023775"/>
    </source>
</evidence>
<dbReference type="PANTHER" id="PTHR10903:SF120">
    <property type="entry name" value="TRANSLOCASE OF CHLOROPLAST 159, CHLOROPLASTIC"/>
    <property type="match status" value="1"/>
</dbReference>
<keyword evidence="6" id="KW-0479">Metal-binding</keyword>
<dbReference type="EMBL" id="JANJYI010000005">
    <property type="protein sequence ID" value="KAK2649446.1"/>
    <property type="molecule type" value="Genomic_DNA"/>
</dbReference>
<keyword evidence="12" id="KW-1133">Transmembrane helix</keyword>
<keyword evidence="19" id="KW-1185">Reference proteome</keyword>
<evidence type="ECO:0000256" key="8">
    <source>
        <dbReference type="ARBA" id="ARBA00022801"/>
    </source>
</evidence>
<evidence type="ECO:0000256" key="3">
    <source>
        <dbReference type="ARBA" id="ARBA00022528"/>
    </source>
</evidence>
<dbReference type="Pfam" id="PF04548">
    <property type="entry name" value="AIG1"/>
    <property type="match status" value="1"/>
</dbReference>
<keyword evidence="8" id="KW-0378">Hydrolase</keyword>
<evidence type="ECO:0000256" key="12">
    <source>
        <dbReference type="ARBA" id="ARBA00022989"/>
    </source>
</evidence>
<dbReference type="GO" id="GO:0016787">
    <property type="term" value="F:hydrolase activity"/>
    <property type="evidence" value="ECO:0007669"/>
    <property type="project" value="UniProtKB-KW"/>
</dbReference>
<dbReference type="FunFam" id="3.40.50.300:FF:000413">
    <property type="entry name" value="Translocase of chloroplast 120, chloroplastic"/>
    <property type="match status" value="1"/>
</dbReference>
<proteinExistence type="inferred from homology"/>
<keyword evidence="11" id="KW-0653">Protein transport</keyword>
<dbReference type="Proteomes" id="UP001280121">
    <property type="component" value="Unassembled WGS sequence"/>
</dbReference>
<keyword evidence="13" id="KW-0342">GTP-binding</keyword>
<reference evidence="18" key="1">
    <citation type="journal article" date="2023" name="Plant J.">
        <title>Genome sequences and population genomics provide insights into the demographic history, inbreeding, and mutation load of two 'living fossil' tree species of Dipteronia.</title>
        <authorList>
            <person name="Feng Y."/>
            <person name="Comes H.P."/>
            <person name="Chen J."/>
            <person name="Zhu S."/>
            <person name="Lu R."/>
            <person name="Zhang X."/>
            <person name="Li P."/>
            <person name="Qiu J."/>
            <person name="Olsen K.M."/>
            <person name="Qiu Y."/>
        </authorList>
    </citation>
    <scope>NUCLEOTIDE SEQUENCE</scope>
    <source>
        <strain evidence="18">KIB01</strain>
    </source>
</reference>
<protein>
    <recommendedName>
        <fullName evidence="17">AIG1-type G domain-containing protein</fullName>
    </recommendedName>
</protein>
<keyword evidence="9" id="KW-1002">Plastid outer membrane</keyword>
<evidence type="ECO:0000259" key="17">
    <source>
        <dbReference type="PROSITE" id="PS51720"/>
    </source>
</evidence>
<organism evidence="18 19">
    <name type="scientific">Dipteronia dyeriana</name>
    <dbReference type="NCBI Taxonomy" id="168575"/>
    <lineage>
        <taxon>Eukaryota</taxon>
        <taxon>Viridiplantae</taxon>
        <taxon>Streptophyta</taxon>
        <taxon>Embryophyta</taxon>
        <taxon>Tracheophyta</taxon>
        <taxon>Spermatophyta</taxon>
        <taxon>Magnoliopsida</taxon>
        <taxon>eudicotyledons</taxon>
        <taxon>Gunneridae</taxon>
        <taxon>Pentapetalae</taxon>
        <taxon>rosids</taxon>
        <taxon>malvids</taxon>
        <taxon>Sapindales</taxon>
        <taxon>Sapindaceae</taxon>
        <taxon>Hippocastanoideae</taxon>
        <taxon>Acereae</taxon>
        <taxon>Dipteronia</taxon>
    </lineage>
</organism>
<evidence type="ECO:0000256" key="1">
    <source>
        <dbReference type="ARBA" id="ARBA00001946"/>
    </source>
</evidence>